<accession>A0A168QLT8</accession>
<sequence>MNKTRKGLLWKLRHSWWILLTFTFILNWVAFIYIGMKVKNKSWTKYGLIYAIPFFLSLISDSFIENKSVNTLWGGAFLVSGVISISHAFKIRKEFLTRLEASELAKKYADTMLIDQIESEYGLGSEIHSDRAVPATVSDRGPLTRQS</sequence>
<feature type="transmembrane region" description="Helical" evidence="1">
    <location>
        <begin position="70"/>
        <end position="89"/>
    </location>
</feature>
<keyword evidence="3" id="KW-1185">Reference proteome</keyword>
<feature type="transmembrane region" description="Helical" evidence="1">
    <location>
        <begin position="15"/>
        <end position="34"/>
    </location>
</feature>
<keyword evidence="1" id="KW-1133">Transmembrane helix</keyword>
<dbReference type="OrthoDB" id="1929550at2"/>
<name>A0A168QLT8_9BACL</name>
<keyword evidence="1" id="KW-0472">Membrane</keyword>
<proteinExistence type="predicted"/>
<keyword evidence="1" id="KW-0812">Transmembrane</keyword>
<feature type="transmembrane region" description="Helical" evidence="1">
    <location>
        <begin position="46"/>
        <end position="64"/>
    </location>
</feature>
<gene>
    <name evidence="2" type="ORF">PBAT_03425</name>
</gene>
<comment type="caution">
    <text evidence="2">The sequence shown here is derived from an EMBL/GenBank/DDBJ whole genome shotgun (WGS) entry which is preliminary data.</text>
</comment>
<evidence type="ECO:0000313" key="3">
    <source>
        <dbReference type="Proteomes" id="UP000077355"/>
    </source>
</evidence>
<dbReference type="EMBL" id="LVJI01000002">
    <property type="protein sequence ID" value="OAB47937.1"/>
    <property type="molecule type" value="Genomic_DNA"/>
</dbReference>
<reference evidence="2 3" key="1">
    <citation type="submission" date="2016-03" db="EMBL/GenBank/DDBJ databases">
        <title>Draft genome sequence of Paenibacillus antarcticus CECT 5836.</title>
        <authorList>
            <person name="Shin S.-K."/>
            <person name="Yi H."/>
        </authorList>
    </citation>
    <scope>NUCLEOTIDE SEQUENCE [LARGE SCALE GENOMIC DNA]</scope>
    <source>
        <strain evidence="2 3">CECT 5836</strain>
    </source>
</reference>
<dbReference type="RefSeq" id="WP_068646570.1">
    <property type="nucleotide sequence ID" value="NZ_CP043611.1"/>
</dbReference>
<organism evidence="2 3">
    <name type="scientific">Paenibacillus antarcticus</name>
    <dbReference type="NCBI Taxonomy" id="253703"/>
    <lineage>
        <taxon>Bacteria</taxon>
        <taxon>Bacillati</taxon>
        <taxon>Bacillota</taxon>
        <taxon>Bacilli</taxon>
        <taxon>Bacillales</taxon>
        <taxon>Paenibacillaceae</taxon>
        <taxon>Paenibacillus</taxon>
    </lineage>
</organism>
<evidence type="ECO:0000313" key="2">
    <source>
        <dbReference type="EMBL" id="OAB47937.1"/>
    </source>
</evidence>
<protein>
    <submittedName>
        <fullName evidence="2">Uncharacterized protein</fullName>
    </submittedName>
</protein>
<dbReference type="Proteomes" id="UP000077355">
    <property type="component" value="Unassembled WGS sequence"/>
</dbReference>
<evidence type="ECO:0000256" key="1">
    <source>
        <dbReference type="SAM" id="Phobius"/>
    </source>
</evidence>
<dbReference type="AlphaFoldDB" id="A0A168QLT8"/>